<organism evidence="3 4">
    <name type="scientific">Favolaschia claudopus</name>
    <dbReference type="NCBI Taxonomy" id="2862362"/>
    <lineage>
        <taxon>Eukaryota</taxon>
        <taxon>Fungi</taxon>
        <taxon>Dikarya</taxon>
        <taxon>Basidiomycota</taxon>
        <taxon>Agaricomycotina</taxon>
        <taxon>Agaricomycetes</taxon>
        <taxon>Agaricomycetidae</taxon>
        <taxon>Agaricales</taxon>
        <taxon>Marasmiineae</taxon>
        <taxon>Mycenaceae</taxon>
        <taxon>Favolaschia</taxon>
    </lineage>
</organism>
<evidence type="ECO:0000313" key="4">
    <source>
        <dbReference type="Proteomes" id="UP001362999"/>
    </source>
</evidence>
<evidence type="ECO:0000256" key="1">
    <source>
        <dbReference type="SAM" id="MobiDB-lite"/>
    </source>
</evidence>
<feature type="compositionally biased region" description="Low complexity" evidence="1">
    <location>
        <begin position="238"/>
        <end position="256"/>
    </location>
</feature>
<gene>
    <name evidence="3" type="ORF">R3P38DRAFT_2800616</name>
</gene>
<keyword evidence="4" id="KW-1185">Reference proteome</keyword>
<feature type="region of interest" description="Disordered" evidence="1">
    <location>
        <begin position="311"/>
        <end position="391"/>
    </location>
</feature>
<keyword evidence="2" id="KW-0472">Membrane</keyword>
<feature type="region of interest" description="Disordered" evidence="1">
    <location>
        <begin position="172"/>
        <end position="192"/>
    </location>
</feature>
<protein>
    <submittedName>
        <fullName evidence="3">Uncharacterized protein</fullName>
    </submittedName>
</protein>
<keyword evidence="2" id="KW-1133">Transmembrane helix</keyword>
<feature type="compositionally biased region" description="Polar residues" evidence="1">
    <location>
        <begin position="257"/>
        <end position="269"/>
    </location>
</feature>
<accession>A0AAV9ZYR2</accession>
<keyword evidence="2" id="KW-0812">Transmembrane</keyword>
<evidence type="ECO:0000256" key="2">
    <source>
        <dbReference type="SAM" id="Phobius"/>
    </source>
</evidence>
<dbReference type="AlphaFoldDB" id="A0AAV9ZYR2"/>
<feature type="region of interest" description="Disordered" evidence="1">
    <location>
        <begin position="1"/>
        <end position="26"/>
    </location>
</feature>
<dbReference type="EMBL" id="JAWWNJ010000101">
    <property type="protein sequence ID" value="KAK6995804.1"/>
    <property type="molecule type" value="Genomic_DNA"/>
</dbReference>
<feature type="transmembrane region" description="Helical" evidence="2">
    <location>
        <begin position="46"/>
        <end position="64"/>
    </location>
</feature>
<reference evidence="3 4" key="1">
    <citation type="journal article" date="2024" name="J Genomics">
        <title>Draft genome sequencing and assembly of Favolaschia claudopus CIRM-BRFM 2984 isolated from oak limbs.</title>
        <authorList>
            <person name="Navarro D."/>
            <person name="Drula E."/>
            <person name="Chaduli D."/>
            <person name="Cazenave R."/>
            <person name="Ahrendt S."/>
            <person name="Wang J."/>
            <person name="Lipzen A."/>
            <person name="Daum C."/>
            <person name="Barry K."/>
            <person name="Grigoriev I.V."/>
            <person name="Favel A."/>
            <person name="Rosso M.N."/>
            <person name="Martin F."/>
        </authorList>
    </citation>
    <scope>NUCLEOTIDE SEQUENCE [LARGE SCALE GENOMIC DNA]</scope>
    <source>
        <strain evidence="3 4">CIRM-BRFM 2984</strain>
    </source>
</reference>
<dbReference type="Proteomes" id="UP001362999">
    <property type="component" value="Unassembled WGS sequence"/>
</dbReference>
<sequence>MYRDHDACKTRRRGTSWSDKEDDKSPPAIKNLESGIAGPSRHLLDAFLQVLLLLLAWAICYPGVLHRGCIPLLDAAGPLSLLGSPINLVSCPRRFEPYKHQYSGRHLHSSACVHEYLCNMAKATEILSRSNDFARKRKESRYVERSRIKTLLQAHDSTASLTAAFQGVGLASSSSLRPGVSRTNGDPNYPDIPALMCQTPSSVAASTIATAGDARSNESTLASRCTSKDPVPRSSIISKVTPTTSSVAASKSATASGARSNESAATPQNPRVPRSSIVSKVKPKFIIYPATHATSPHCGHTNAVKYTKPMPSAAPPNKPSKHRCPHGFSRKHGTTGHRHSVKEDILRCPHGAIRPNRKGSGAAQRESAPRCPHGVFRKGSQLSGRACRSPR</sequence>
<feature type="compositionally biased region" description="Basic residues" evidence="1">
    <location>
        <begin position="319"/>
        <end position="340"/>
    </location>
</feature>
<name>A0AAV9ZYR2_9AGAR</name>
<feature type="compositionally biased region" description="Polar residues" evidence="1">
    <location>
        <begin position="172"/>
        <end position="186"/>
    </location>
</feature>
<proteinExistence type="predicted"/>
<feature type="region of interest" description="Disordered" evidence="1">
    <location>
        <begin position="211"/>
        <end position="278"/>
    </location>
</feature>
<comment type="caution">
    <text evidence="3">The sequence shown here is derived from an EMBL/GenBank/DDBJ whole genome shotgun (WGS) entry which is preliminary data.</text>
</comment>
<evidence type="ECO:0000313" key="3">
    <source>
        <dbReference type="EMBL" id="KAK6995804.1"/>
    </source>
</evidence>